<evidence type="ECO:0000256" key="5">
    <source>
        <dbReference type="ARBA" id="ARBA00023284"/>
    </source>
</evidence>
<dbReference type="PANTHER" id="PTHR13887:SF14">
    <property type="entry name" value="DISULFIDE BOND FORMATION PROTEIN D"/>
    <property type="match status" value="1"/>
</dbReference>
<gene>
    <name evidence="7" type="ORF">SAMN04488540_10480</name>
</gene>
<dbReference type="GO" id="GO:0016853">
    <property type="term" value="F:isomerase activity"/>
    <property type="evidence" value="ECO:0007669"/>
    <property type="project" value="UniProtKB-KW"/>
</dbReference>
<dbReference type="RefSeq" id="WP_090363709.1">
    <property type="nucleotide sequence ID" value="NZ_FNEM01000004.1"/>
</dbReference>
<comment type="similarity">
    <text evidence="1">Belongs to the thioredoxin family. DsbA subfamily.</text>
</comment>
<evidence type="ECO:0000259" key="6">
    <source>
        <dbReference type="Pfam" id="PF13462"/>
    </source>
</evidence>
<dbReference type="Gene3D" id="3.40.30.10">
    <property type="entry name" value="Glutaredoxin"/>
    <property type="match status" value="1"/>
</dbReference>
<dbReference type="EMBL" id="FNEM01000004">
    <property type="protein sequence ID" value="SDI95936.1"/>
    <property type="molecule type" value="Genomic_DNA"/>
</dbReference>
<dbReference type="InterPro" id="IPR012336">
    <property type="entry name" value="Thioredoxin-like_fold"/>
</dbReference>
<dbReference type="PANTHER" id="PTHR13887">
    <property type="entry name" value="GLUTATHIONE S-TRANSFERASE KAPPA"/>
    <property type="match status" value="1"/>
</dbReference>
<keyword evidence="7" id="KW-0413">Isomerase</keyword>
<dbReference type="AlphaFoldDB" id="A0A1G8PUJ6"/>
<evidence type="ECO:0000313" key="7">
    <source>
        <dbReference type="EMBL" id="SDI95936.1"/>
    </source>
</evidence>
<evidence type="ECO:0000256" key="4">
    <source>
        <dbReference type="ARBA" id="ARBA00023157"/>
    </source>
</evidence>
<protein>
    <submittedName>
        <fullName evidence="7">Protein-disulfide isomerase</fullName>
    </submittedName>
</protein>
<keyword evidence="8" id="KW-1185">Reference proteome</keyword>
<keyword evidence="5" id="KW-0676">Redox-active center</keyword>
<evidence type="ECO:0000313" key="8">
    <source>
        <dbReference type="Proteomes" id="UP000199527"/>
    </source>
</evidence>
<dbReference type="Proteomes" id="UP000199527">
    <property type="component" value="Unassembled WGS sequence"/>
</dbReference>
<dbReference type="SUPFAM" id="SSF52833">
    <property type="entry name" value="Thioredoxin-like"/>
    <property type="match status" value="1"/>
</dbReference>
<dbReference type="Pfam" id="PF13462">
    <property type="entry name" value="Thioredoxin_4"/>
    <property type="match status" value="1"/>
</dbReference>
<evidence type="ECO:0000256" key="3">
    <source>
        <dbReference type="ARBA" id="ARBA00023002"/>
    </source>
</evidence>
<accession>A0A1G8PUJ6</accession>
<dbReference type="GO" id="GO:0016491">
    <property type="term" value="F:oxidoreductase activity"/>
    <property type="evidence" value="ECO:0007669"/>
    <property type="project" value="UniProtKB-KW"/>
</dbReference>
<keyword evidence="2" id="KW-0732">Signal</keyword>
<evidence type="ECO:0000256" key="2">
    <source>
        <dbReference type="ARBA" id="ARBA00022729"/>
    </source>
</evidence>
<organism evidence="7 8">
    <name type="scientific">Ferrimonas sediminum</name>
    <dbReference type="NCBI Taxonomy" id="718193"/>
    <lineage>
        <taxon>Bacteria</taxon>
        <taxon>Pseudomonadati</taxon>
        <taxon>Pseudomonadota</taxon>
        <taxon>Gammaproteobacteria</taxon>
        <taxon>Alteromonadales</taxon>
        <taxon>Ferrimonadaceae</taxon>
        <taxon>Ferrimonas</taxon>
    </lineage>
</organism>
<name>A0A1G8PUJ6_9GAMM</name>
<keyword evidence="4" id="KW-1015">Disulfide bond</keyword>
<evidence type="ECO:0000256" key="1">
    <source>
        <dbReference type="ARBA" id="ARBA00005791"/>
    </source>
</evidence>
<feature type="domain" description="Thioredoxin-like fold" evidence="6">
    <location>
        <begin position="98"/>
        <end position="245"/>
    </location>
</feature>
<reference evidence="8" key="1">
    <citation type="submission" date="2016-10" db="EMBL/GenBank/DDBJ databases">
        <authorList>
            <person name="Varghese N."/>
            <person name="Submissions S."/>
        </authorList>
    </citation>
    <scope>NUCLEOTIDE SEQUENCE [LARGE SCALE GENOMIC DNA]</scope>
    <source>
        <strain evidence="8">DSM 23317</strain>
    </source>
</reference>
<sequence>MQNPLGRQLLICFAPLFCLPAFLAIGSELTEKEQALVDTITQQVLEELRQGDALQQEIQAGIEHYIATQKQAQEDAKQEQQRLALEKYKQVRPPTPGRDHFYGAQDAPITLIEYSDFECPFCKQFHATAKQLVDQSEGQINWVYRHYPLYFHNPGAQKQAEASECAFQLGGDKVFTQYTDTIYHRTRSGGKGFPLTQLTPLAEELGLDANAFQECLDNDSQASRVQEDFDEGASIGITGTPGNILRHNDSGDIRLVSGAKPLLELQQQARELMEAAAAPVPSGTASPTAKK</sequence>
<dbReference type="OrthoDB" id="9780340at2"/>
<dbReference type="InterPro" id="IPR036249">
    <property type="entry name" value="Thioredoxin-like_sf"/>
</dbReference>
<proteinExistence type="inferred from homology"/>
<keyword evidence="3" id="KW-0560">Oxidoreductase</keyword>